<keyword evidence="2" id="KW-0805">Transcription regulation</keyword>
<dbReference type="InterPro" id="IPR013196">
    <property type="entry name" value="HTH_11"/>
</dbReference>
<comment type="catalytic activity">
    <reaction evidence="2">
        <text>biotin + L-lysyl-[protein] + ATP = N(6)-biotinyl-L-lysyl-[protein] + AMP + diphosphate + H(+)</text>
        <dbReference type="Rhea" id="RHEA:11756"/>
        <dbReference type="Rhea" id="RHEA-COMP:9752"/>
        <dbReference type="Rhea" id="RHEA-COMP:10505"/>
        <dbReference type="ChEBI" id="CHEBI:15378"/>
        <dbReference type="ChEBI" id="CHEBI:29969"/>
        <dbReference type="ChEBI" id="CHEBI:30616"/>
        <dbReference type="ChEBI" id="CHEBI:33019"/>
        <dbReference type="ChEBI" id="CHEBI:57586"/>
        <dbReference type="ChEBI" id="CHEBI:83144"/>
        <dbReference type="ChEBI" id="CHEBI:456215"/>
        <dbReference type="EC" id="6.3.4.15"/>
    </reaction>
</comment>
<dbReference type="RefSeq" id="WP_131484133.1">
    <property type="nucleotide sequence ID" value="NZ_SJDL01000065.1"/>
</dbReference>
<dbReference type="EMBL" id="SJDL01000065">
    <property type="protein sequence ID" value="TBW47512.1"/>
    <property type="molecule type" value="Genomic_DNA"/>
</dbReference>
<dbReference type="Pfam" id="PF08279">
    <property type="entry name" value="HTH_11"/>
    <property type="match status" value="1"/>
</dbReference>
<dbReference type="PROSITE" id="PS51733">
    <property type="entry name" value="BPL_LPL_CATALYTIC"/>
    <property type="match status" value="1"/>
</dbReference>
<dbReference type="PANTHER" id="PTHR12835:SF5">
    <property type="entry name" value="BIOTIN--PROTEIN LIGASE"/>
    <property type="match status" value="1"/>
</dbReference>
<comment type="function">
    <text evidence="2">Acts both as a biotin--[acetyl-CoA-carboxylase] ligase and a biotin-operon repressor. In the presence of ATP, BirA activates biotin to form the BirA-biotinyl-5'-adenylate (BirA-bio-5'-AMP or holoBirA) complex. HoloBirA can either transfer the biotinyl moiety to the biotin carboxyl carrier protein (BCCP) subunit of acetyl-CoA carboxylase, or bind to the biotin operator site and inhibit transcription of the operon.</text>
</comment>
<proteinExistence type="inferred from homology"/>
<sequence length="322" mass="35257">MKKEKALLSILADREWHSGEDLARILGVSRTAVWKQLNRLMDDGVSVERVRGKGYRLTGTVDLLDGRAILEGLPPGMRSAIQLDVFDVIDSTNAYLMQQPDHADRAVRVCVADRQEQGRGRRGRAWSSPAGENVYLSLGLRLRGGFAALEGLSLVVGVAVVRALDKLGLGQARLKWPNDVLVDARKLAGILIELQGELEGAARVIVGIGINVHMSDSEQLVDQPWISLDRAEPDVRWTRNNVITAVVEEALTLLETFERDGFEALREQWQALDALYGQPLRTEPDGDEGIGAGIDSGGAYRLETPGGVKVLRAGEISVRRQV</sequence>
<dbReference type="CDD" id="cd16442">
    <property type="entry name" value="BPL"/>
    <property type="match status" value="1"/>
</dbReference>
<dbReference type="NCBIfam" id="TIGR00121">
    <property type="entry name" value="birA_ligase"/>
    <property type="match status" value="1"/>
</dbReference>
<feature type="binding site" evidence="2">
    <location>
        <position position="115"/>
    </location>
    <ligand>
        <name>biotin</name>
        <dbReference type="ChEBI" id="CHEBI:57586"/>
    </ligand>
</feature>
<dbReference type="InterPro" id="IPR011991">
    <property type="entry name" value="ArsR-like_HTH"/>
</dbReference>
<evidence type="ECO:0000259" key="3">
    <source>
        <dbReference type="PROSITE" id="PS51733"/>
    </source>
</evidence>
<feature type="DNA-binding region" description="H-T-H motif" evidence="2">
    <location>
        <begin position="19"/>
        <end position="38"/>
    </location>
</feature>
<accession>A0ABY1ZEB9</accession>
<keyword evidence="5" id="KW-1185">Reference proteome</keyword>
<dbReference type="Proteomes" id="UP000313645">
    <property type="component" value="Unassembled WGS sequence"/>
</dbReference>
<dbReference type="CDD" id="cd00090">
    <property type="entry name" value="HTH_ARSR"/>
    <property type="match status" value="1"/>
</dbReference>
<dbReference type="InterPro" id="IPR030855">
    <property type="entry name" value="Bifunct_BirA"/>
</dbReference>
<keyword evidence="2" id="KW-0092">Biotin</keyword>
<dbReference type="InterPro" id="IPR045864">
    <property type="entry name" value="aa-tRNA-synth_II/BPL/LPL"/>
</dbReference>
<dbReference type="Gene3D" id="3.30.930.10">
    <property type="entry name" value="Bira Bifunctional Protein, Domain 2"/>
    <property type="match status" value="1"/>
</dbReference>
<feature type="binding site" evidence="2">
    <location>
        <position position="186"/>
    </location>
    <ligand>
        <name>biotin</name>
        <dbReference type="ChEBI" id="CHEBI:57586"/>
    </ligand>
</feature>
<name>A0ABY1ZEB9_9GAMM</name>
<evidence type="ECO:0000313" key="4">
    <source>
        <dbReference type="EMBL" id="TBW47512.1"/>
    </source>
</evidence>
<dbReference type="InterPro" id="IPR004408">
    <property type="entry name" value="Biotin_CoA_COase_ligase"/>
</dbReference>
<organism evidence="4 5">
    <name type="scientific">Marinobacter halodurans</name>
    <dbReference type="NCBI Taxonomy" id="2528979"/>
    <lineage>
        <taxon>Bacteria</taxon>
        <taxon>Pseudomonadati</taxon>
        <taxon>Pseudomonadota</taxon>
        <taxon>Gammaproteobacteria</taxon>
        <taxon>Pseudomonadales</taxon>
        <taxon>Marinobacteraceae</taxon>
        <taxon>Marinobacter</taxon>
    </lineage>
</organism>
<dbReference type="InterPro" id="IPR036390">
    <property type="entry name" value="WH_DNA-bd_sf"/>
</dbReference>
<comment type="caution">
    <text evidence="4">The sequence shown here is derived from an EMBL/GenBank/DDBJ whole genome shotgun (WGS) entry which is preliminary data.</text>
</comment>
<feature type="binding site" evidence="2">
    <location>
        <begin position="91"/>
        <end position="93"/>
    </location>
    <ligand>
        <name>biotin</name>
        <dbReference type="ChEBI" id="CHEBI:57586"/>
    </ligand>
</feature>
<keyword evidence="2" id="KW-0547">Nucleotide-binding</keyword>
<reference evidence="4 5" key="1">
    <citation type="submission" date="2019-02" db="EMBL/GenBank/DDBJ databases">
        <title>Marinobacter halodurans sp. nov., a marine bacterium isolated from sea tidal flat.</title>
        <authorList>
            <person name="Yoo Y."/>
            <person name="Lee D.W."/>
            <person name="Kim B.S."/>
            <person name="Kim J.-J."/>
        </authorList>
    </citation>
    <scope>NUCLEOTIDE SEQUENCE [LARGE SCALE GENOMIC DNA]</scope>
    <source>
        <strain evidence="4 5">YJ-S3-2</strain>
    </source>
</reference>
<dbReference type="EC" id="6.3.4.15" evidence="2"/>
<dbReference type="SUPFAM" id="SSF55681">
    <property type="entry name" value="Class II aaRS and biotin synthetases"/>
    <property type="match status" value="1"/>
</dbReference>
<comment type="similarity">
    <text evidence="2">Belongs to the biotin--protein ligase family.</text>
</comment>
<keyword evidence="2" id="KW-0804">Transcription</keyword>
<keyword evidence="1 2" id="KW-0436">Ligase</keyword>
<evidence type="ECO:0000256" key="1">
    <source>
        <dbReference type="ARBA" id="ARBA00022598"/>
    </source>
</evidence>
<dbReference type="SUPFAM" id="SSF46785">
    <property type="entry name" value="Winged helix' DNA-binding domain"/>
    <property type="match status" value="1"/>
</dbReference>
<feature type="binding site" evidence="2">
    <location>
        <begin position="119"/>
        <end position="121"/>
    </location>
    <ligand>
        <name>biotin</name>
        <dbReference type="ChEBI" id="CHEBI:57586"/>
    </ligand>
</feature>
<keyword evidence="2" id="KW-0678">Repressor</keyword>
<dbReference type="InterPro" id="IPR004143">
    <property type="entry name" value="BPL_LPL_catalytic"/>
</dbReference>
<protein>
    <recommendedName>
        <fullName evidence="2">Bifunctional ligase/repressor BirA</fullName>
    </recommendedName>
    <alternativeName>
        <fullName evidence="2">Biotin operon repressor</fullName>
    </alternativeName>
    <alternativeName>
        <fullName evidence="2">Biotin--[acetyl-CoA-carboxylase] ligase</fullName>
        <ecNumber evidence="2">6.3.4.15</ecNumber>
    </alternativeName>
    <alternativeName>
        <fullName evidence="2">Biotin--protein ligase</fullName>
    </alternativeName>
    <alternativeName>
        <fullName evidence="2">Biotin-[acetyl-CoA carboxylase] synthetase</fullName>
    </alternativeName>
</protein>
<keyword evidence="2" id="KW-0067">ATP-binding</keyword>
<evidence type="ECO:0000256" key="2">
    <source>
        <dbReference type="HAMAP-Rule" id="MF_00978"/>
    </source>
</evidence>
<dbReference type="PANTHER" id="PTHR12835">
    <property type="entry name" value="BIOTIN PROTEIN LIGASE"/>
    <property type="match status" value="1"/>
</dbReference>
<dbReference type="GO" id="GO:0004077">
    <property type="term" value="F:biotin--[biotin carboxyl-carrier protein] ligase activity"/>
    <property type="evidence" value="ECO:0007669"/>
    <property type="project" value="UniProtKB-EC"/>
</dbReference>
<dbReference type="HAMAP" id="MF_00978">
    <property type="entry name" value="Bifunct_BirA"/>
    <property type="match status" value="1"/>
</dbReference>
<feature type="domain" description="BPL/LPL catalytic" evidence="3">
    <location>
        <begin position="71"/>
        <end position="258"/>
    </location>
</feature>
<dbReference type="InterPro" id="IPR036388">
    <property type="entry name" value="WH-like_DNA-bd_sf"/>
</dbReference>
<evidence type="ECO:0000313" key="5">
    <source>
        <dbReference type="Proteomes" id="UP000313645"/>
    </source>
</evidence>
<dbReference type="Pfam" id="PF03099">
    <property type="entry name" value="BPL_LplA_LipB"/>
    <property type="match status" value="1"/>
</dbReference>
<dbReference type="Gene3D" id="1.10.10.10">
    <property type="entry name" value="Winged helix-like DNA-binding domain superfamily/Winged helix DNA-binding domain"/>
    <property type="match status" value="1"/>
</dbReference>
<keyword evidence="2" id="KW-0238">DNA-binding</keyword>
<dbReference type="Gene3D" id="2.30.30.100">
    <property type="match status" value="1"/>
</dbReference>
<gene>
    <name evidence="2" type="primary">birA</name>
    <name evidence="4" type="ORF">EZI54_22600</name>
</gene>